<evidence type="ECO:0000259" key="4">
    <source>
        <dbReference type="Pfam" id="PF07752"/>
    </source>
</evidence>
<keyword evidence="7" id="KW-1185">Reference proteome</keyword>
<dbReference type="KEGG" id="mbak:MSBR3_1765"/>
<evidence type="ECO:0000313" key="7">
    <source>
        <dbReference type="Proteomes" id="UP000033066"/>
    </source>
</evidence>
<dbReference type="Gene3D" id="2.60.40.4190">
    <property type="match status" value="2"/>
</dbReference>
<keyword evidence="1" id="KW-0732">Signal</keyword>
<evidence type="ECO:0000256" key="2">
    <source>
        <dbReference type="SAM" id="MobiDB-lite"/>
    </source>
</evidence>
<evidence type="ECO:0000259" key="5">
    <source>
        <dbReference type="Pfam" id="PF18204"/>
    </source>
</evidence>
<protein>
    <recommendedName>
        <fullName evidence="8">S-layer family duplication domain-containing protein</fullName>
    </recommendedName>
</protein>
<name>A0A0E3SMT8_METBA</name>
<dbReference type="Proteomes" id="UP000033066">
    <property type="component" value="Chromosome"/>
</dbReference>
<keyword evidence="3" id="KW-0472">Membrane</keyword>
<keyword evidence="3" id="KW-1133">Transmembrane helix</keyword>
<dbReference type="NCBIfam" id="TIGR01567">
    <property type="entry name" value="S_layer_rel_Mac"/>
    <property type="match status" value="2"/>
</dbReference>
<dbReference type="Gene3D" id="2.60.98.40">
    <property type="match status" value="2"/>
</dbReference>
<dbReference type="GO" id="GO:0005886">
    <property type="term" value="C:plasma membrane"/>
    <property type="evidence" value="ECO:0007669"/>
    <property type="project" value="UniProtKB-SubCell"/>
</dbReference>
<dbReference type="RefSeq" id="WP_048107776.1">
    <property type="nucleotide sequence ID" value="NZ_CP009517.1"/>
</dbReference>
<proteinExistence type="predicted"/>
<reference evidence="6" key="1">
    <citation type="submission" date="2014-07" db="EMBL/GenBank/DDBJ databases">
        <title>Methanogenic archaea and the global carbon cycle.</title>
        <authorList>
            <person name="Henriksen J.R."/>
            <person name="Luke J."/>
            <person name="Reinhart S."/>
            <person name="Benedict M.N."/>
            <person name="Youngblut N.D."/>
            <person name="Metcalf M.E."/>
            <person name="Whitaker R.J."/>
            <person name="Metcalf W.W."/>
        </authorList>
    </citation>
    <scope>NUCLEOTIDE SEQUENCE [LARGE SCALE GENOMIC DNA]</scope>
    <source>
        <strain evidence="6">3</strain>
    </source>
</reference>
<feature type="domain" description="S-layer family duplication" evidence="4">
    <location>
        <begin position="321"/>
        <end position="564"/>
    </location>
</feature>
<feature type="compositionally biased region" description="Low complexity" evidence="2">
    <location>
        <begin position="595"/>
        <end position="611"/>
    </location>
</feature>
<dbReference type="OrthoDB" id="137508at2157"/>
<organism evidence="6 7">
    <name type="scientific">Methanosarcina barkeri 3</name>
    <dbReference type="NCBI Taxonomy" id="1434107"/>
    <lineage>
        <taxon>Archaea</taxon>
        <taxon>Methanobacteriati</taxon>
        <taxon>Methanobacteriota</taxon>
        <taxon>Stenosarchaea group</taxon>
        <taxon>Methanomicrobia</taxon>
        <taxon>Methanosarcinales</taxon>
        <taxon>Methanosarcinaceae</taxon>
        <taxon>Methanosarcina</taxon>
    </lineage>
</organism>
<dbReference type="PATRIC" id="fig|1434107.4.peg.2274"/>
<dbReference type="GeneID" id="24789317"/>
<dbReference type="InterPro" id="IPR006457">
    <property type="entry name" value="S_layer-rel_Mac"/>
</dbReference>
<dbReference type="HOGENOM" id="CLU_014690_0_0_2"/>
<feature type="region of interest" description="Disordered" evidence="2">
    <location>
        <begin position="586"/>
        <end position="646"/>
    </location>
</feature>
<evidence type="ECO:0000256" key="1">
    <source>
        <dbReference type="ARBA" id="ARBA00022729"/>
    </source>
</evidence>
<dbReference type="Pfam" id="PF18204">
    <property type="entry name" value="PGF-CTERM"/>
    <property type="match status" value="1"/>
</dbReference>
<dbReference type="NCBIfam" id="TIGR04126">
    <property type="entry name" value="PGF_CTERM"/>
    <property type="match status" value="1"/>
</dbReference>
<sequence length="667" mass="73011">MKRFAAVTLAALMLLTVFASAASAADTLEIRGPVFNGSNIDDIVGDGITIDATQFAAFYYDIDDNVTTETLSIKNVAGNNGNVIGEGGIVYSTKIQKVDYEYDKPSLGWDNYSLLGFFAEKYIPLKSNSADKLAKLVMDSDDKVTLKTGDTLDLGEGYSLQARQVDVDGDKVWLEFDKDGEHVDDEIVNVGEGDSTWDVELDDIQDEDDVTVMKVHVNQVFQGAVDSVAQIEGIWLIDYANAIKIESDDEFGELNDVSINGDTLNITNEDTFTLTRDSTNELAEGLSFKVADTPSNVLRFYLAKDITEPGSYEIRGSVASGPATWDASNFAGFYYDLDDNVQTENLSVSKLNGNVIGEGGLVYQTSVKKVDYEYNKPSLGWDQYPVIGFFAEEYIPLKSNSADKLAKLIMDSDDKVTLKTGDTLDLGDGYSLQARQVDVDGDKVWLEFDKDGEHVDDEIVNVGEGDSTWDVELDDIQDEDDVTVMKVHVNQVFQGAVDSVAQIEGIWLIDYANAIKIESDDEFGELNDVSIQGNTLKISNEDTFTLTRDSDQDIAEGMSFKIADTPSSELRYYPFVTKTVGNVTDNNTSSSIPKPVDNVTDNVTNVTTTPDTTDDVNASDDTDETPTTTTPETNKSDDENKENSPGFGVVLGLVGLVGVVYLVRRNN</sequence>
<feature type="domain" description="PGF-CTERM archaeal protein-sorting signal" evidence="5">
    <location>
        <begin position="645"/>
        <end position="665"/>
    </location>
</feature>
<evidence type="ECO:0000256" key="3">
    <source>
        <dbReference type="SAM" id="Phobius"/>
    </source>
</evidence>
<keyword evidence="3" id="KW-0812">Transmembrane</keyword>
<evidence type="ECO:0008006" key="8">
    <source>
        <dbReference type="Google" id="ProtNLM"/>
    </source>
</evidence>
<gene>
    <name evidence="6" type="ORF">MSBR3_1765</name>
</gene>
<accession>A0A0E3SMT8</accession>
<feature type="domain" description="S-layer family duplication" evidence="4">
    <location>
        <begin position="47"/>
        <end position="292"/>
    </location>
</feature>
<feature type="compositionally biased region" description="Acidic residues" evidence="2">
    <location>
        <begin position="612"/>
        <end position="624"/>
    </location>
</feature>
<evidence type="ECO:0000313" key="6">
    <source>
        <dbReference type="EMBL" id="AKB82343.1"/>
    </source>
</evidence>
<dbReference type="Pfam" id="PF07752">
    <property type="entry name" value="S-layer"/>
    <property type="match status" value="2"/>
</dbReference>
<dbReference type="EMBL" id="CP009517">
    <property type="protein sequence ID" value="AKB82343.1"/>
    <property type="molecule type" value="Genomic_DNA"/>
</dbReference>
<dbReference type="InterPro" id="IPR026371">
    <property type="entry name" value="PGF_CTERM"/>
</dbReference>
<dbReference type="GO" id="GO:0030115">
    <property type="term" value="C:S-layer"/>
    <property type="evidence" value="ECO:0007669"/>
    <property type="project" value="UniProtKB-SubCell"/>
</dbReference>
<dbReference type="AlphaFoldDB" id="A0A0E3SMT8"/>
<feature type="transmembrane region" description="Helical" evidence="3">
    <location>
        <begin position="645"/>
        <end position="663"/>
    </location>
</feature>